<evidence type="ECO:0000313" key="1">
    <source>
        <dbReference type="EMBL" id="GBG13401.1"/>
    </source>
</evidence>
<dbReference type="OrthoDB" id="8532943at2"/>
<dbReference type="Gene3D" id="1.10.510.10">
    <property type="entry name" value="Transferase(Phosphotransferase) domain 1"/>
    <property type="match status" value="1"/>
</dbReference>
<proteinExistence type="predicted"/>
<evidence type="ECO:0000313" key="2">
    <source>
        <dbReference type="Proteomes" id="UP000245081"/>
    </source>
</evidence>
<keyword evidence="2" id="KW-1185">Reference proteome</keyword>
<sequence>MQAATQTVMPDLAGLSVSGDRPFVLPLSQGGMLECIRIVRRVPGKRLVCEGLWHGQGVYAKLFLGPHARRHANRDRQGVEWLAADRLATPPLLHAESLSECEVLIYQAIPADNADVIMQGLKAHEERLQLALTLTRTVAQHHNAGIVQTDLYLKNFLVEDDRIHTLDGDGIRLLGHWRRHQRELRNIATLWSKLDATDDDSMHCLYEAYCIERGWDSNPKQLHRLLSEVRRVRHEVSTEYADRKVLRECTDVHVERRHDRFVAIARPWVVQADALLQDLDAQLADGERLKSGNTCTVGLTELDGRKIVVKRYNIKNLRHALGRALRKSRAALSWSNTFRLRLAGIAVAAPVAMVEERRGILRGRAWFLAEYVEGPDLTEWMAQGDAPQRQQTAYSVAQLLRKMQRLRFAHGDLKATNIKIVDGTPVLIDLDSLKEYRCDWLFKRRHARDLRRLLKNWVDDAATFELMQHALLKVYGKDPVLAGVIRDKQQ</sequence>
<dbReference type="SUPFAM" id="SSF56112">
    <property type="entry name" value="Protein kinase-like (PK-like)"/>
    <property type="match status" value="2"/>
</dbReference>
<comment type="caution">
    <text evidence="1">The sequence shown here is derived from an EMBL/GenBank/DDBJ whole genome shotgun (WGS) entry which is preliminary data.</text>
</comment>
<dbReference type="RefSeq" id="WP_109014609.1">
    <property type="nucleotide sequence ID" value="NZ_BDOQ01000003.1"/>
</dbReference>
<dbReference type="InterPro" id="IPR011009">
    <property type="entry name" value="Kinase-like_dom_sf"/>
</dbReference>
<reference evidence="1 2" key="1">
    <citation type="journal article" date="2018" name="Environ. Microbiol.">
        <title>Isolation and genomic characterization of Novimethylophilus kurashikiensis gen. nov. sp. nov., a new lanthanide-dependent methylotrophic species of Methylophilaceae.</title>
        <authorList>
            <person name="Lv H."/>
            <person name="Sahin N."/>
            <person name="Tani A."/>
        </authorList>
    </citation>
    <scope>NUCLEOTIDE SEQUENCE [LARGE SCALE GENOMIC DNA]</scope>
    <source>
        <strain evidence="1 2">La2-4</strain>
    </source>
</reference>
<dbReference type="EMBL" id="BDOQ01000003">
    <property type="protein sequence ID" value="GBG13401.1"/>
    <property type="molecule type" value="Genomic_DNA"/>
</dbReference>
<dbReference type="AlphaFoldDB" id="A0A2R5F9N4"/>
<accession>A0A2R5F9N4</accession>
<gene>
    <name evidence="1" type="ORF">NMK_0948</name>
</gene>
<dbReference type="Proteomes" id="UP000245081">
    <property type="component" value="Unassembled WGS sequence"/>
</dbReference>
<protein>
    <submittedName>
        <fullName evidence="1">Uncharacterized protein</fullName>
    </submittedName>
</protein>
<dbReference type="Pfam" id="PF06293">
    <property type="entry name" value="Kdo"/>
    <property type="match status" value="1"/>
</dbReference>
<name>A0A2R5F9N4_9PROT</name>
<organism evidence="1 2">
    <name type="scientific">Novimethylophilus kurashikiensis</name>
    <dbReference type="NCBI Taxonomy" id="1825523"/>
    <lineage>
        <taxon>Bacteria</taxon>
        <taxon>Pseudomonadati</taxon>
        <taxon>Pseudomonadota</taxon>
        <taxon>Betaproteobacteria</taxon>
        <taxon>Nitrosomonadales</taxon>
        <taxon>Methylophilaceae</taxon>
        <taxon>Novimethylophilus</taxon>
    </lineage>
</organism>